<evidence type="ECO:0000313" key="1">
    <source>
        <dbReference type="EMBL" id="MCY9599812.1"/>
    </source>
</evidence>
<dbReference type="RefSeq" id="WP_042227571.1">
    <property type="nucleotide sequence ID" value="NZ_CP026520.1"/>
</dbReference>
<proteinExistence type="predicted"/>
<protein>
    <submittedName>
        <fullName evidence="2">DUF4176 domain-containing protein</fullName>
    </submittedName>
</protein>
<dbReference type="GeneID" id="95376119"/>
<dbReference type="EMBL" id="CP026520">
    <property type="protein sequence ID" value="QAV18909.1"/>
    <property type="molecule type" value="Genomic_DNA"/>
</dbReference>
<evidence type="ECO:0000313" key="3">
    <source>
        <dbReference type="Proteomes" id="UP000288943"/>
    </source>
</evidence>
<name>A0A410WWS8_9BACL</name>
<dbReference type="KEGG" id="pchi:PC41400_14980"/>
<evidence type="ECO:0000313" key="4">
    <source>
        <dbReference type="Proteomes" id="UP001527202"/>
    </source>
</evidence>
<organism evidence="2 3">
    <name type="scientific">Paenibacillus chitinolyticus</name>
    <dbReference type="NCBI Taxonomy" id="79263"/>
    <lineage>
        <taxon>Bacteria</taxon>
        <taxon>Bacillati</taxon>
        <taxon>Bacillota</taxon>
        <taxon>Bacilli</taxon>
        <taxon>Bacillales</taxon>
        <taxon>Paenibacillaceae</taxon>
        <taxon>Paenibacillus</taxon>
    </lineage>
</organism>
<dbReference type="Proteomes" id="UP001527202">
    <property type="component" value="Unassembled WGS sequence"/>
</dbReference>
<accession>A0A410WWS8</accession>
<dbReference type="Proteomes" id="UP000288943">
    <property type="component" value="Chromosome"/>
</dbReference>
<reference evidence="1 4" key="2">
    <citation type="submission" date="2022-05" db="EMBL/GenBank/DDBJ databases">
        <title>Genome Sequencing of Bee-Associated Microbes.</title>
        <authorList>
            <person name="Dunlap C."/>
        </authorList>
    </citation>
    <scope>NUCLEOTIDE SEQUENCE [LARGE SCALE GENOMIC DNA]</scope>
    <source>
        <strain evidence="1 4">NRRL B-23120</strain>
    </source>
</reference>
<gene>
    <name evidence="1" type="ORF">M5X16_29105</name>
    <name evidence="2" type="ORF">PC41400_14980</name>
</gene>
<evidence type="ECO:0000313" key="2">
    <source>
        <dbReference type="EMBL" id="QAV18909.1"/>
    </source>
</evidence>
<dbReference type="EMBL" id="JAMDMJ010000055">
    <property type="protein sequence ID" value="MCY9599812.1"/>
    <property type="molecule type" value="Genomic_DNA"/>
</dbReference>
<keyword evidence="4" id="KW-1185">Reference proteome</keyword>
<dbReference type="InterPro" id="IPR025233">
    <property type="entry name" value="DUF4176"/>
</dbReference>
<dbReference type="Pfam" id="PF13780">
    <property type="entry name" value="DUF4176"/>
    <property type="match status" value="1"/>
</dbReference>
<reference evidence="2 3" key="1">
    <citation type="submission" date="2018-01" db="EMBL/GenBank/DDBJ databases">
        <title>The whole genome sequencing and assembly of Paenibacillus chitinolyticus KCCM 41400 strain.</title>
        <authorList>
            <person name="Kim J.-Y."/>
            <person name="Park M.-K."/>
            <person name="Lee Y.-J."/>
            <person name="Yi H."/>
            <person name="Bahn Y.-S."/>
            <person name="Kim J.F."/>
            <person name="Lee D.-W."/>
        </authorList>
    </citation>
    <scope>NUCLEOTIDE SEQUENCE [LARGE SCALE GENOMIC DNA]</scope>
    <source>
        <strain evidence="2 3">KCCM 41400</strain>
    </source>
</reference>
<sequence length="120" mass="14305">MNYLSEQERIEDEIYYAQWQLEHPNSKYKHEKINNKTEDQMEECLLNIGSVVKVAPDNDEQQEWIIIGRRIVSPKSLIAWDYVSVSTKGFQWTVSQDKSFSPYFFFFNHPDIEEVVHTTK</sequence>
<dbReference type="AlphaFoldDB" id="A0A410WWS8"/>